<feature type="domain" description="Glutamine amidotransferase type-2" evidence="10">
    <location>
        <begin position="88"/>
        <end position="154"/>
    </location>
</feature>
<evidence type="ECO:0000259" key="9">
    <source>
        <dbReference type="Pfam" id="PF00733"/>
    </source>
</evidence>
<dbReference type="PIRSF" id="PIRSF001589">
    <property type="entry name" value="Asn_synthetase_glu-h"/>
    <property type="match status" value="1"/>
</dbReference>
<dbReference type="InterPro" id="IPR006426">
    <property type="entry name" value="Asn_synth_AEB"/>
</dbReference>
<name>A0A2G4YUP4_9PROT</name>
<protein>
    <recommendedName>
        <fullName evidence="3">asparagine synthase (glutamine-hydrolyzing)</fullName>
        <ecNumber evidence="3">6.3.5.4</ecNumber>
    </recommendedName>
</protein>
<organism evidence="11 12">
    <name type="scientific">Paremcibacter congregatus</name>
    <dbReference type="NCBI Taxonomy" id="2043170"/>
    <lineage>
        <taxon>Bacteria</taxon>
        <taxon>Pseudomonadati</taxon>
        <taxon>Pseudomonadota</taxon>
        <taxon>Alphaproteobacteria</taxon>
        <taxon>Emcibacterales</taxon>
        <taxon>Emcibacteraceae</taxon>
        <taxon>Paremcibacter</taxon>
    </lineage>
</organism>
<dbReference type="PANTHER" id="PTHR43284">
    <property type="entry name" value="ASPARAGINE SYNTHETASE (GLUTAMINE-HYDROLYZING)"/>
    <property type="match status" value="1"/>
</dbReference>
<dbReference type="OrthoDB" id="9763290at2"/>
<dbReference type="InterPro" id="IPR051786">
    <property type="entry name" value="ASN_synthetase/amidase"/>
</dbReference>
<accession>A0A2G4YUP4</accession>
<feature type="domain" description="Asparagine synthetase" evidence="9">
    <location>
        <begin position="253"/>
        <end position="616"/>
    </location>
</feature>
<evidence type="ECO:0000256" key="3">
    <source>
        <dbReference type="ARBA" id="ARBA00012737"/>
    </source>
</evidence>
<dbReference type="GO" id="GO:0004066">
    <property type="term" value="F:asparagine synthase (glutamine-hydrolyzing) activity"/>
    <property type="evidence" value="ECO:0007669"/>
    <property type="project" value="UniProtKB-EC"/>
</dbReference>
<comment type="catalytic activity">
    <reaction evidence="6">
        <text>L-aspartate + L-glutamine + ATP + H2O = L-asparagine + L-glutamate + AMP + diphosphate + H(+)</text>
        <dbReference type="Rhea" id="RHEA:12228"/>
        <dbReference type="ChEBI" id="CHEBI:15377"/>
        <dbReference type="ChEBI" id="CHEBI:15378"/>
        <dbReference type="ChEBI" id="CHEBI:29985"/>
        <dbReference type="ChEBI" id="CHEBI:29991"/>
        <dbReference type="ChEBI" id="CHEBI:30616"/>
        <dbReference type="ChEBI" id="CHEBI:33019"/>
        <dbReference type="ChEBI" id="CHEBI:58048"/>
        <dbReference type="ChEBI" id="CHEBI:58359"/>
        <dbReference type="ChEBI" id="CHEBI:456215"/>
        <dbReference type="EC" id="6.3.5.4"/>
    </reaction>
</comment>
<dbReference type="GO" id="GO:0005829">
    <property type="term" value="C:cytosol"/>
    <property type="evidence" value="ECO:0007669"/>
    <property type="project" value="TreeGrafter"/>
</dbReference>
<evidence type="ECO:0000313" key="12">
    <source>
        <dbReference type="Proteomes" id="UP000229730"/>
    </source>
</evidence>
<dbReference type="EMBL" id="PDEM01000009">
    <property type="protein sequence ID" value="PHZ86058.1"/>
    <property type="molecule type" value="Genomic_DNA"/>
</dbReference>
<evidence type="ECO:0000256" key="1">
    <source>
        <dbReference type="ARBA" id="ARBA00005187"/>
    </source>
</evidence>
<dbReference type="GO" id="GO:0005524">
    <property type="term" value="F:ATP binding"/>
    <property type="evidence" value="ECO:0007669"/>
    <property type="project" value="UniProtKB-KW"/>
</dbReference>
<proteinExistence type="inferred from homology"/>
<comment type="similarity">
    <text evidence="2">Belongs to the asparagine synthetase family.</text>
</comment>
<evidence type="ECO:0000256" key="5">
    <source>
        <dbReference type="ARBA" id="ARBA00022840"/>
    </source>
</evidence>
<dbReference type="RefSeq" id="WP_099471642.1">
    <property type="nucleotide sequence ID" value="NZ_CP041025.1"/>
</dbReference>
<sequence length="620" mass="69146">MTGLSGWLGALNGADTPDNIATQMGDCLSRGAYDRQFRDNLKTKATCDGGLGLISRYPVNTIVEEDDFIATICGKVVWQNAALRSLAAEKGDEAALIEGYKRYETKVLQEMQGAWSAALISPKRKVALVAIDRMGVYPLCYGLGKGREFVFSSVTGGMRAFPNFAASVSPQAIYNYLYFFVAPAPTTIFDEIMKLEAAQFAYFKDGELSTGYYWEMPYTTETAGDIEDWSARLINQLDRSMLNTIEGVNPDTLGAFLSGGLDSSTVAGLMMKHNGKGKTFTIGFDDPKYDESEFAQIAARHFSTDHNEYFVVPEDVTAVQEQIAEIYDEPYGNTSAVPAYYCAKMAKERGIEVLLAGDGGDELFAGNERYVSMQKVEKYGLIPRGFRKGVMEPILSLPGVRHMPVLSKAHSLSKRYAIPMPDRLYSYGFFYDQTADGVFTSDAAAQVNPDLPLEILRKKYYHYGDSQMVQRMMHLDLQITLADNDLRKVNRMCDLAGVEVRYPFLDSELVDFAAGVPTDVLLKGGELRSFFKYALRDFLPQEVLTKEKHGFGLPFMSWVYQDKGINEQVCDNLTDFKKRGFLMPSFIDEVIAACHTDEPSGAGGFSWDVAMLELWFKKHL</sequence>
<gene>
    <name evidence="11" type="ORF">CRD36_05135</name>
</gene>
<keyword evidence="4 7" id="KW-0547">Nucleotide-binding</keyword>
<dbReference type="SUPFAM" id="SSF56235">
    <property type="entry name" value="N-terminal nucleophile aminohydrolases (Ntn hydrolases)"/>
    <property type="match status" value="1"/>
</dbReference>
<evidence type="ECO:0000256" key="7">
    <source>
        <dbReference type="PIRSR" id="PIRSR001589-2"/>
    </source>
</evidence>
<keyword evidence="12" id="KW-1185">Reference proteome</keyword>
<evidence type="ECO:0000256" key="8">
    <source>
        <dbReference type="PIRSR" id="PIRSR001589-3"/>
    </source>
</evidence>
<dbReference type="InterPro" id="IPR014729">
    <property type="entry name" value="Rossmann-like_a/b/a_fold"/>
</dbReference>
<evidence type="ECO:0000256" key="6">
    <source>
        <dbReference type="ARBA" id="ARBA00048741"/>
    </source>
</evidence>
<evidence type="ECO:0000313" key="11">
    <source>
        <dbReference type="EMBL" id="PHZ86058.1"/>
    </source>
</evidence>
<dbReference type="Pfam" id="PF00733">
    <property type="entry name" value="Asn_synthase"/>
    <property type="match status" value="1"/>
</dbReference>
<dbReference type="SUPFAM" id="SSF52402">
    <property type="entry name" value="Adenine nucleotide alpha hydrolases-like"/>
    <property type="match status" value="1"/>
</dbReference>
<dbReference type="Proteomes" id="UP000229730">
    <property type="component" value="Unassembled WGS sequence"/>
</dbReference>
<dbReference type="EC" id="6.3.5.4" evidence="3"/>
<feature type="site" description="Important for beta-aspartyl-AMP intermediate formation" evidence="8">
    <location>
        <position position="358"/>
    </location>
</feature>
<evidence type="ECO:0000259" key="10">
    <source>
        <dbReference type="Pfam" id="PF13537"/>
    </source>
</evidence>
<dbReference type="Pfam" id="PF13537">
    <property type="entry name" value="GATase_7"/>
    <property type="match status" value="1"/>
</dbReference>
<comment type="pathway">
    <text evidence="1">Amino-acid biosynthesis; L-asparagine biosynthesis; L-asparagine from L-aspartate (L-Gln route): step 1/1.</text>
</comment>
<dbReference type="AlphaFoldDB" id="A0A2G4YUP4"/>
<dbReference type="InParanoid" id="A0A2G4YUP4"/>
<dbReference type="Gene3D" id="3.60.20.10">
    <property type="entry name" value="Glutamine Phosphoribosylpyrophosphate, subunit 1, domain 1"/>
    <property type="match status" value="1"/>
</dbReference>
<reference evidence="11 12" key="1">
    <citation type="submission" date="2017-10" db="EMBL/GenBank/DDBJ databases">
        <title>Frigbacter circumglobatus gen. nov. sp. nov., isolated from sediment cultured in situ.</title>
        <authorList>
            <person name="Zhao Z."/>
        </authorList>
    </citation>
    <scope>NUCLEOTIDE SEQUENCE [LARGE SCALE GENOMIC DNA]</scope>
    <source>
        <strain evidence="11 12">ZYL</strain>
    </source>
</reference>
<dbReference type="Gene3D" id="3.40.50.620">
    <property type="entry name" value="HUPs"/>
    <property type="match status" value="1"/>
</dbReference>
<feature type="binding site" evidence="7">
    <location>
        <position position="282"/>
    </location>
    <ligand>
        <name>ATP</name>
        <dbReference type="ChEBI" id="CHEBI:30616"/>
    </ligand>
</feature>
<dbReference type="GO" id="GO:0006529">
    <property type="term" value="P:asparagine biosynthetic process"/>
    <property type="evidence" value="ECO:0007669"/>
    <property type="project" value="InterPro"/>
</dbReference>
<dbReference type="InterPro" id="IPR001962">
    <property type="entry name" value="Asn_synthase"/>
</dbReference>
<dbReference type="InterPro" id="IPR017932">
    <property type="entry name" value="GATase_2_dom"/>
</dbReference>
<dbReference type="PANTHER" id="PTHR43284:SF1">
    <property type="entry name" value="ASPARAGINE SYNTHETASE"/>
    <property type="match status" value="1"/>
</dbReference>
<comment type="caution">
    <text evidence="11">The sequence shown here is derived from an EMBL/GenBank/DDBJ whole genome shotgun (WGS) entry which is preliminary data.</text>
</comment>
<dbReference type="InterPro" id="IPR029055">
    <property type="entry name" value="Ntn_hydrolases_N"/>
</dbReference>
<keyword evidence="5 7" id="KW-0067">ATP-binding</keyword>
<feature type="binding site" evidence="7">
    <location>
        <position position="92"/>
    </location>
    <ligand>
        <name>L-glutamine</name>
        <dbReference type="ChEBI" id="CHEBI:58359"/>
    </ligand>
</feature>
<dbReference type="CDD" id="cd01991">
    <property type="entry name" value="Asn_synthase_B_C"/>
    <property type="match status" value="1"/>
</dbReference>
<evidence type="ECO:0000256" key="2">
    <source>
        <dbReference type="ARBA" id="ARBA00005752"/>
    </source>
</evidence>
<evidence type="ECO:0000256" key="4">
    <source>
        <dbReference type="ARBA" id="ARBA00022741"/>
    </source>
</evidence>